<sequence length="77" mass="8702">MNFYAGIGLGFAVCMIFIIVMFGVVSFESKATKIARVKHDEFADDLKLFWSVSIRQKDEEVKQLTRIAEALEKGVSQ</sequence>
<protein>
    <submittedName>
        <fullName evidence="2">Uncharacterized protein</fullName>
    </submittedName>
</protein>
<feature type="transmembrane region" description="Helical" evidence="1">
    <location>
        <begin position="6"/>
        <end position="27"/>
    </location>
</feature>
<keyword evidence="1" id="KW-0812">Transmembrane</keyword>
<gene>
    <name evidence="2" type="ORF">MM415B02464_0010</name>
</gene>
<accession>A0A6M3LA37</accession>
<dbReference type="AlphaFoldDB" id="A0A6M3LA37"/>
<reference evidence="2" key="1">
    <citation type="submission" date="2020-03" db="EMBL/GenBank/DDBJ databases">
        <title>The deep terrestrial virosphere.</title>
        <authorList>
            <person name="Holmfeldt K."/>
            <person name="Nilsson E."/>
            <person name="Simone D."/>
            <person name="Lopez-Fernandez M."/>
            <person name="Wu X."/>
            <person name="de Brujin I."/>
            <person name="Lundin D."/>
            <person name="Andersson A."/>
            <person name="Bertilsson S."/>
            <person name="Dopson M."/>
        </authorList>
    </citation>
    <scope>NUCLEOTIDE SEQUENCE</scope>
    <source>
        <strain evidence="2">MM415B02464</strain>
    </source>
</reference>
<evidence type="ECO:0000256" key="1">
    <source>
        <dbReference type="SAM" id="Phobius"/>
    </source>
</evidence>
<evidence type="ECO:0000313" key="2">
    <source>
        <dbReference type="EMBL" id="QJA89978.1"/>
    </source>
</evidence>
<proteinExistence type="predicted"/>
<dbReference type="EMBL" id="MT142882">
    <property type="protein sequence ID" value="QJA89978.1"/>
    <property type="molecule type" value="Genomic_DNA"/>
</dbReference>
<keyword evidence="1" id="KW-1133">Transmembrane helix</keyword>
<organism evidence="2">
    <name type="scientific">viral metagenome</name>
    <dbReference type="NCBI Taxonomy" id="1070528"/>
    <lineage>
        <taxon>unclassified sequences</taxon>
        <taxon>metagenomes</taxon>
        <taxon>organismal metagenomes</taxon>
    </lineage>
</organism>
<keyword evidence="1" id="KW-0472">Membrane</keyword>
<name>A0A6M3LA37_9ZZZZ</name>